<reference evidence="2 3" key="1">
    <citation type="submission" date="2016-12" db="EMBL/GenBank/DDBJ databases">
        <title>Genomic Comparison of strains in the 'Actinomyces naeslundii' Group.</title>
        <authorList>
            <person name="Mughal S.R."/>
            <person name="Do T."/>
            <person name="Gilbert S.C."/>
            <person name="Witherden E.A."/>
            <person name="Didelot X."/>
            <person name="Beighton D."/>
        </authorList>
    </citation>
    <scope>NUCLEOTIDE SEQUENCE [LARGE SCALE GENOMIC DNA]</scope>
    <source>
        <strain evidence="2 3">CCUG 33920</strain>
    </source>
</reference>
<organism evidence="2 3">
    <name type="scientific">Actinomyces oris</name>
    <dbReference type="NCBI Taxonomy" id="544580"/>
    <lineage>
        <taxon>Bacteria</taxon>
        <taxon>Bacillati</taxon>
        <taxon>Actinomycetota</taxon>
        <taxon>Actinomycetes</taxon>
        <taxon>Actinomycetales</taxon>
        <taxon>Actinomycetaceae</taxon>
        <taxon>Actinomyces</taxon>
    </lineage>
</organism>
<accession>A0A1Q8VE24</accession>
<comment type="caution">
    <text evidence="2">The sequence shown here is derived from an EMBL/GenBank/DDBJ whole genome shotgun (WGS) entry which is preliminary data.</text>
</comment>
<feature type="compositionally biased region" description="Basic residues" evidence="1">
    <location>
        <begin position="56"/>
        <end position="69"/>
    </location>
</feature>
<feature type="region of interest" description="Disordered" evidence="1">
    <location>
        <begin position="1"/>
        <end position="69"/>
    </location>
</feature>
<proteinExistence type="predicted"/>
<dbReference type="AlphaFoldDB" id="A0A1Q8VE24"/>
<evidence type="ECO:0000313" key="3">
    <source>
        <dbReference type="Proteomes" id="UP000186857"/>
    </source>
</evidence>
<evidence type="ECO:0000313" key="2">
    <source>
        <dbReference type="EMBL" id="OLO46350.1"/>
    </source>
</evidence>
<gene>
    <name evidence="2" type="ORF">BKH29_00495</name>
</gene>
<dbReference type="EMBL" id="MSKJ01000001">
    <property type="protein sequence ID" value="OLO46350.1"/>
    <property type="molecule type" value="Genomic_DNA"/>
</dbReference>
<feature type="compositionally biased region" description="Pro residues" evidence="1">
    <location>
        <begin position="12"/>
        <end position="22"/>
    </location>
</feature>
<evidence type="ECO:0000256" key="1">
    <source>
        <dbReference type="SAM" id="MobiDB-lite"/>
    </source>
</evidence>
<name>A0A1Q8VE24_9ACTO</name>
<protein>
    <submittedName>
        <fullName evidence="2">Uncharacterized protein</fullName>
    </submittedName>
</protein>
<dbReference type="Proteomes" id="UP000186857">
    <property type="component" value="Unassembled WGS sequence"/>
</dbReference>
<sequence>MKRECGRAKPTHAPPHLTPPPTRGSAPHTPRASTRALRMPTRRMPKRQQGATPRPKVLRLTRFRGKIVA</sequence>